<organism evidence="3 4">
    <name type="scientific">Amycolatopsis rubida</name>
    <dbReference type="NCBI Taxonomy" id="112413"/>
    <lineage>
        <taxon>Bacteria</taxon>
        <taxon>Bacillati</taxon>
        <taxon>Actinomycetota</taxon>
        <taxon>Actinomycetes</taxon>
        <taxon>Pseudonocardiales</taxon>
        <taxon>Pseudonocardiaceae</taxon>
        <taxon>Amycolatopsis</taxon>
    </lineage>
</organism>
<evidence type="ECO:0000259" key="2">
    <source>
        <dbReference type="Pfam" id="PF01425"/>
    </source>
</evidence>
<name>A0A1I5ZF92_9PSEU</name>
<dbReference type="PANTHER" id="PTHR11895">
    <property type="entry name" value="TRANSAMIDASE"/>
    <property type="match status" value="1"/>
</dbReference>
<evidence type="ECO:0000313" key="3">
    <source>
        <dbReference type="EMBL" id="SFQ55189.1"/>
    </source>
</evidence>
<dbReference type="PROSITE" id="PS00571">
    <property type="entry name" value="AMIDASES"/>
    <property type="match status" value="1"/>
</dbReference>
<dbReference type="GO" id="GO:0003824">
    <property type="term" value="F:catalytic activity"/>
    <property type="evidence" value="ECO:0007669"/>
    <property type="project" value="InterPro"/>
</dbReference>
<gene>
    <name evidence="3" type="ORF">SAMN05421854_11521</name>
</gene>
<dbReference type="SUPFAM" id="SSF75304">
    <property type="entry name" value="Amidase signature (AS) enzymes"/>
    <property type="match status" value="1"/>
</dbReference>
<dbReference type="InterPro" id="IPR020556">
    <property type="entry name" value="Amidase_CS"/>
</dbReference>
<dbReference type="EMBL" id="FOWC01000015">
    <property type="protein sequence ID" value="SFQ55189.1"/>
    <property type="molecule type" value="Genomic_DNA"/>
</dbReference>
<dbReference type="Gene3D" id="3.90.1300.10">
    <property type="entry name" value="Amidase signature (AS) domain"/>
    <property type="match status" value="1"/>
</dbReference>
<comment type="similarity">
    <text evidence="1">Belongs to the amidase family.</text>
</comment>
<evidence type="ECO:0000313" key="4">
    <source>
        <dbReference type="Proteomes" id="UP000199137"/>
    </source>
</evidence>
<dbReference type="Proteomes" id="UP000199137">
    <property type="component" value="Unassembled WGS sequence"/>
</dbReference>
<feature type="domain" description="Amidase" evidence="2">
    <location>
        <begin position="29"/>
        <end position="448"/>
    </location>
</feature>
<reference evidence="3 4" key="1">
    <citation type="submission" date="2016-10" db="EMBL/GenBank/DDBJ databases">
        <authorList>
            <person name="de Groot N.N."/>
        </authorList>
    </citation>
    <scope>NUCLEOTIDE SEQUENCE [LARGE SCALE GENOMIC DNA]</scope>
    <source>
        <strain evidence="3 4">DSM 44637</strain>
    </source>
</reference>
<evidence type="ECO:0000256" key="1">
    <source>
        <dbReference type="ARBA" id="ARBA00009199"/>
    </source>
</evidence>
<dbReference type="AlphaFoldDB" id="A0A1I5ZF92"/>
<dbReference type="Pfam" id="PF01425">
    <property type="entry name" value="Amidase"/>
    <property type="match status" value="1"/>
</dbReference>
<sequence length="474" mass="49037">MLSPQEYSSRDAVGLAGLIRAGQVTAAEVWQAALEAAAALEPRLAAFTEGPFERPPQPDGEFAGVPFVIKDLLIAAAGVRGHGGSAALAQTAPAEADSTLMHRFRAAGLGLLGTTKTPEFGLSVVAGQKWRGPARNPWNLGRTPGGSSGGSAALVAAGVVPVAHANDGAGSIRIPAAHTGLVGLKPSRGRVPLGPGQQELMYGNVVEFAVTRTVRDSAHLLDLVQGNAPGEKYGAPAPARPYRDEIAHPSPRRLRIAVAAEGREAAPDVRAAVELAAATLAGLGHVVAEASPGVDWEAFLAALTTTWCAGTAAAVIPLLNSGADRDLFEATTIACAEAGRALNPVDLAVAFDRYNAASRALGSFHQDWDLWITPTSTAPAPAIGEIDADDPRCSAAEWVRRCVVSHPTCAISNVTGGPAVTLPLAQTGDGLPLGVQLSADLYREDLLLRTAAQLEQALPWAGRRPAVHVEEDQR</sequence>
<proteinExistence type="inferred from homology"/>
<dbReference type="InterPro" id="IPR036928">
    <property type="entry name" value="AS_sf"/>
</dbReference>
<accession>A0A1I5ZF92</accession>
<protein>
    <submittedName>
        <fullName evidence="3">Amidase</fullName>
    </submittedName>
</protein>
<dbReference type="RefSeq" id="WP_232791658.1">
    <property type="nucleotide sequence ID" value="NZ_FOWC01000015.1"/>
</dbReference>
<dbReference type="InterPro" id="IPR023631">
    <property type="entry name" value="Amidase_dom"/>
</dbReference>
<dbReference type="InterPro" id="IPR000120">
    <property type="entry name" value="Amidase"/>
</dbReference>
<dbReference type="PANTHER" id="PTHR11895:SF7">
    <property type="entry name" value="GLUTAMYL-TRNA(GLN) AMIDOTRANSFERASE SUBUNIT A, MITOCHONDRIAL"/>
    <property type="match status" value="1"/>
</dbReference>
<dbReference type="STRING" id="112413.SAMN05421854_11521"/>